<protein>
    <recommendedName>
        <fullName evidence="1">NrS-1 polymerase-like helicase domain-containing protein</fullName>
    </recommendedName>
</protein>
<feature type="domain" description="NrS-1 polymerase-like helicase" evidence="1">
    <location>
        <begin position="454"/>
        <end position="565"/>
    </location>
</feature>
<dbReference type="Proteomes" id="UP000324800">
    <property type="component" value="Unassembled WGS sequence"/>
</dbReference>
<accession>A0A5J4VDH1</accession>
<reference evidence="2 3" key="1">
    <citation type="submission" date="2019-03" db="EMBL/GenBank/DDBJ databases">
        <title>Single cell metagenomics reveals metabolic interactions within the superorganism composed of flagellate Streblomastix strix and complex community of Bacteroidetes bacteria on its surface.</title>
        <authorList>
            <person name="Treitli S.C."/>
            <person name="Kolisko M."/>
            <person name="Husnik F."/>
            <person name="Keeling P."/>
            <person name="Hampl V."/>
        </authorList>
    </citation>
    <scope>NUCLEOTIDE SEQUENCE [LARGE SCALE GENOMIC DNA]</scope>
    <source>
        <strain evidence="2">ST1C</strain>
    </source>
</reference>
<evidence type="ECO:0000259" key="1">
    <source>
        <dbReference type="Pfam" id="PF19263"/>
    </source>
</evidence>
<evidence type="ECO:0000313" key="2">
    <source>
        <dbReference type="EMBL" id="KAA6380598.1"/>
    </source>
</evidence>
<dbReference type="InterPro" id="IPR027417">
    <property type="entry name" value="P-loop_NTPase"/>
</dbReference>
<organism evidence="2 3">
    <name type="scientific">Streblomastix strix</name>
    <dbReference type="NCBI Taxonomy" id="222440"/>
    <lineage>
        <taxon>Eukaryota</taxon>
        <taxon>Metamonada</taxon>
        <taxon>Preaxostyla</taxon>
        <taxon>Oxymonadida</taxon>
        <taxon>Streblomastigidae</taxon>
        <taxon>Streblomastix</taxon>
    </lineage>
</organism>
<comment type="caution">
    <text evidence="2">The sequence shown here is derived from an EMBL/GenBank/DDBJ whole genome shotgun (WGS) entry which is preliminary data.</text>
</comment>
<evidence type="ECO:0000313" key="3">
    <source>
        <dbReference type="Proteomes" id="UP000324800"/>
    </source>
</evidence>
<sequence length="722" mass="85166">MADRLQLDYNKMLEEAEQHRNNDSEEDFICWEFNDQKITTEKYDVDIFACVDYNESKRYIVLPESRLKDFEYDTVNKRQQPKQPNQVFKFEKLGKNKIKFDKKKDLSLILQEFQVLGFDIELIKYHEQPEQDDKASQDVNMTKQQADILINGLNNLIIHNYAAKSEKETTLFKLFSSVNGMKAIADVDLQWINEVYNKISQIQGLTLKARSNFDRTRIRLAERSCTPHYIEKLVRLTNEEYYNSEYFPTKVKSEDIKSQSNSKSNNDDDIIDLAKITVNNIDLTDQFELADIQAKISKGEYECVEHIISDMTKILRFIHSDTVTFLFKQYDNLEKKYIFVWKSKSCAQDILNMIPAHFNRKKSKTLWQLAIACNQIFLIKKVEFKSDDTDVFSMFQGWKYHELEQIYMGLIQPYLDHIKQVISSNDTTVYEYILKWFALIIQHPEQQTRVSMILRGGQGCGKNTFTDVLSELVSVYSLRNITSLTSVTGQFNSILSNRVFIVLNELTTFSSSIGHEVDKLKSLITDPTLEIRIKFFSSRVEKNLLNFILVSNHLDPVHLDQDDRRYLVCQCDSKYTKNTQYFNNLFQHINQEGFYDNLITCFHKLDISQFDARIIPMTEAKKEIIEVSLTDIDRFCIKYFKQLKVGWLCELAQQQYCQDQIKPANFRLQIHKNCETIRQHVMRKNIRLYKIKEDKIAEVEQYVEDDDNQVIINEINEERYNT</sequence>
<name>A0A5J4VDH1_9EUKA</name>
<proteinExistence type="predicted"/>
<gene>
    <name evidence="2" type="ORF">EZS28_023875</name>
</gene>
<dbReference type="AlphaFoldDB" id="A0A5J4VDH1"/>
<dbReference type="EMBL" id="SNRW01007801">
    <property type="protein sequence ID" value="KAA6380598.1"/>
    <property type="molecule type" value="Genomic_DNA"/>
</dbReference>
<dbReference type="Pfam" id="PF19263">
    <property type="entry name" value="DUF5906"/>
    <property type="match status" value="1"/>
</dbReference>
<dbReference type="Gene3D" id="3.40.50.300">
    <property type="entry name" value="P-loop containing nucleotide triphosphate hydrolases"/>
    <property type="match status" value="1"/>
</dbReference>
<dbReference type="InterPro" id="IPR045455">
    <property type="entry name" value="NrS-1_pol-like_helicase"/>
</dbReference>